<dbReference type="Proteomes" id="UP000036771">
    <property type="component" value="Unassembled WGS sequence"/>
</dbReference>
<feature type="binding site" evidence="2">
    <location>
        <position position="93"/>
    </location>
    <ligand>
        <name>Fe cation</name>
        <dbReference type="ChEBI" id="CHEBI:24875"/>
    </ligand>
</feature>
<comment type="catalytic activity">
    <reaction evidence="2">
        <text>N-terminal N-formyl-L-methionyl-[peptide] + H2O = N-terminal L-methionyl-[peptide] + formate</text>
        <dbReference type="Rhea" id="RHEA:24420"/>
        <dbReference type="Rhea" id="RHEA-COMP:10639"/>
        <dbReference type="Rhea" id="RHEA-COMP:10640"/>
        <dbReference type="ChEBI" id="CHEBI:15377"/>
        <dbReference type="ChEBI" id="CHEBI:15740"/>
        <dbReference type="ChEBI" id="CHEBI:49298"/>
        <dbReference type="ChEBI" id="CHEBI:64731"/>
        <dbReference type="EC" id="3.5.1.88"/>
    </reaction>
</comment>
<dbReference type="PIRSF" id="PIRSF004749">
    <property type="entry name" value="Pep_def"/>
    <property type="match status" value="1"/>
</dbReference>
<proteinExistence type="inferred from homology"/>
<dbReference type="GO" id="GO:0006412">
    <property type="term" value="P:translation"/>
    <property type="evidence" value="ECO:0007669"/>
    <property type="project" value="UniProtKB-UniRule"/>
</dbReference>
<dbReference type="EC" id="3.5.1.88" evidence="2"/>
<organism evidence="3 4">
    <name type="scientific">Caedimonas varicaedens</name>
    <dbReference type="NCBI Taxonomy" id="1629334"/>
    <lineage>
        <taxon>Bacteria</taxon>
        <taxon>Pseudomonadati</taxon>
        <taxon>Pseudomonadota</taxon>
        <taxon>Alphaproteobacteria</taxon>
        <taxon>Holosporales</taxon>
        <taxon>Caedimonadaceae</taxon>
        <taxon>Caedimonas</taxon>
    </lineage>
</organism>
<dbReference type="PRINTS" id="PR01576">
    <property type="entry name" value="PDEFORMYLASE"/>
</dbReference>
<accession>A0A0K8MCC5</accession>
<dbReference type="NCBIfam" id="NF001159">
    <property type="entry name" value="PRK00150.1-3"/>
    <property type="match status" value="1"/>
</dbReference>
<keyword evidence="2" id="KW-0378">Hydrolase</keyword>
<evidence type="ECO:0000313" key="3">
    <source>
        <dbReference type="EMBL" id="GAO97863.1"/>
    </source>
</evidence>
<dbReference type="Pfam" id="PF01327">
    <property type="entry name" value="Pep_deformylase"/>
    <property type="match status" value="1"/>
</dbReference>
<dbReference type="STRING" id="1629334.Cva_00503"/>
<dbReference type="AlphaFoldDB" id="A0A0K8MCC5"/>
<dbReference type="EMBL" id="BBVC01000020">
    <property type="protein sequence ID" value="GAO97863.1"/>
    <property type="molecule type" value="Genomic_DNA"/>
</dbReference>
<feature type="binding site" evidence="2">
    <location>
        <position position="135"/>
    </location>
    <ligand>
        <name>Fe cation</name>
        <dbReference type="ChEBI" id="CHEBI:24875"/>
    </ligand>
</feature>
<dbReference type="OrthoDB" id="9804313at2"/>
<name>A0A0K8MCC5_9PROT</name>
<comment type="cofactor">
    <cofactor evidence="2">
        <name>Fe(2+)</name>
        <dbReference type="ChEBI" id="CHEBI:29033"/>
    </cofactor>
    <text evidence="2">Binds 1 Fe(2+) ion.</text>
</comment>
<dbReference type="PANTHER" id="PTHR10458">
    <property type="entry name" value="PEPTIDE DEFORMYLASE"/>
    <property type="match status" value="1"/>
</dbReference>
<evidence type="ECO:0000256" key="2">
    <source>
        <dbReference type="HAMAP-Rule" id="MF_00163"/>
    </source>
</evidence>
<keyword evidence="4" id="KW-1185">Reference proteome</keyword>
<dbReference type="NCBIfam" id="TIGR00079">
    <property type="entry name" value="pept_deformyl"/>
    <property type="match status" value="1"/>
</dbReference>
<dbReference type="PANTHER" id="PTHR10458:SF22">
    <property type="entry name" value="PEPTIDE DEFORMYLASE"/>
    <property type="match status" value="1"/>
</dbReference>
<comment type="function">
    <text evidence="2">Removes the formyl group from the N-terminal Met of newly synthesized proteins. Requires at least a dipeptide for an efficient rate of reaction. N-terminal L-methionine is a prerequisite for activity but the enzyme has broad specificity at other positions.</text>
</comment>
<dbReference type="HAMAP" id="MF_00163">
    <property type="entry name" value="Pep_deformylase"/>
    <property type="match status" value="1"/>
</dbReference>
<dbReference type="GO" id="GO:0046872">
    <property type="term" value="F:metal ion binding"/>
    <property type="evidence" value="ECO:0007669"/>
    <property type="project" value="UniProtKB-KW"/>
</dbReference>
<comment type="caution">
    <text evidence="3">The sequence shown here is derived from an EMBL/GenBank/DDBJ whole genome shotgun (WGS) entry which is preliminary data.</text>
</comment>
<dbReference type="InterPro" id="IPR036821">
    <property type="entry name" value="Peptide_deformylase_sf"/>
</dbReference>
<reference evidence="3 4" key="1">
    <citation type="submission" date="2015-03" db="EMBL/GenBank/DDBJ databases">
        <title>Caedibacter varicaedens, whole genome shotgun sequence.</title>
        <authorList>
            <person name="Suzuki H."/>
            <person name="Dapper A.L."/>
            <person name="Gibson A.K."/>
            <person name="Jackson C."/>
            <person name="Lee H."/>
            <person name="Pejaver V.R."/>
            <person name="Doak T."/>
            <person name="Lynch M."/>
        </authorList>
    </citation>
    <scope>NUCLEOTIDE SEQUENCE [LARGE SCALE GENOMIC DNA]</scope>
</reference>
<keyword evidence="2" id="KW-0648">Protein biosynthesis</keyword>
<keyword evidence="2" id="KW-0408">Iron</keyword>
<feature type="active site" evidence="2">
    <location>
        <position position="136"/>
    </location>
</feature>
<protein>
    <recommendedName>
        <fullName evidence="2">Peptide deformylase</fullName>
        <shortName evidence="2">PDF</shortName>
        <ecNumber evidence="2">3.5.1.88</ecNumber>
    </recommendedName>
    <alternativeName>
        <fullName evidence="2">Polypeptide deformylase</fullName>
    </alternativeName>
</protein>
<sequence>MAILKVLSVPDPRLKIKAQPIEKVDLPARRLMDDLLETMYATEGVGLAATQVGIHQRIIVVDGSETDKPAPLKLANPELLWISEESALMPEACLSIPGQYADVQRFTRIKFRYLDEHNAMIEREASGLLAQVIQHEIDHLNGILFIDRLSSLKRDILLRKAIKMGKTGKT</sequence>
<evidence type="ECO:0000313" key="4">
    <source>
        <dbReference type="Proteomes" id="UP000036771"/>
    </source>
</evidence>
<dbReference type="CDD" id="cd00487">
    <property type="entry name" value="Pep_deformylase"/>
    <property type="match status" value="1"/>
</dbReference>
<keyword evidence="2" id="KW-0479">Metal-binding</keyword>
<dbReference type="GO" id="GO:0042586">
    <property type="term" value="F:peptide deformylase activity"/>
    <property type="evidence" value="ECO:0007669"/>
    <property type="project" value="UniProtKB-UniRule"/>
</dbReference>
<gene>
    <name evidence="3" type="primary">def_2</name>
    <name evidence="2" type="synonym">def</name>
    <name evidence="3" type="ORF">Cva_00503</name>
</gene>
<comment type="similarity">
    <text evidence="1 2">Belongs to the polypeptide deformylase family.</text>
</comment>
<dbReference type="InterPro" id="IPR023635">
    <property type="entry name" value="Peptide_deformylase"/>
</dbReference>
<dbReference type="SUPFAM" id="SSF56420">
    <property type="entry name" value="Peptide deformylase"/>
    <property type="match status" value="1"/>
</dbReference>
<evidence type="ECO:0000256" key="1">
    <source>
        <dbReference type="ARBA" id="ARBA00010759"/>
    </source>
</evidence>
<feature type="binding site" evidence="2">
    <location>
        <position position="139"/>
    </location>
    <ligand>
        <name>Fe cation</name>
        <dbReference type="ChEBI" id="CHEBI:24875"/>
    </ligand>
</feature>
<dbReference type="Gene3D" id="3.90.45.10">
    <property type="entry name" value="Peptide deformylase"/>
    <property type="match status" value="1"/>
</dbReference>